<feature type="compositionally biased region" description="Basic residues" evidence="1">
    <location>
        <begin position="17"/>
        <end position="28"/>
    </location>
</feature>
<reference evidence="2 3" key="1">
    <citation type="submission" date="2018-09" db="EMBL/GenBank/DDBJ databases">
        <title>Paracoccus onubensis nov. sp. a moderate halophilic bacterium isolated from Gruta de las Maravillas (Aracena, Spain).</title>
        <authorList>
            <person name="Jurado V."/>
            <person name="Gutierrez-Patricio S."/>
            <person name="Gonzalez-Pimentel J.L."/>
            <person name="Laiz L."/>
            <person name="Saiz-Jimenez C."/>
        </authorList>
    </citation>
    <scope>NUCLEOTIDE SEQUENCE [LARGE SCALE GENOMIC DNA]</scope>
    <source>
        <strain evidence="2 3">DSM 19484</strain>
    </source>
</reference>
<evidence type="ECO:0000313" key="2">
    <source>
        <dbReference type="EMBL" id="RJK96210.1"/>
    </source>
</evidence>
<sequence>MAEARRTPAPDAEVASPRRKAAAPRSRKPKADAAAKPAPKTPAKRKPKAATPAAVERPAVGGAAAEIAQIRSGVAQIRRMLDDAPPLPPMDAHELLTRLCRDPAPRPHRSAGAQVIDLVPHMRLPAEDEAAADLPDIRDEVQDGGVAETGGPGDGPRVPVQPEVPGIVMPVRRSRIARLLSAWGDWLMWRLMPPEIANAPAAQQPAAPQPVTEAAPAVIQITAPPVPIDEIVAEAIARITADGTLRDHLQEMIREDLEGEMGARFSGNLRTVLRREISVALDDRLTHL</sequence>
<dbReference type="EMBL" id="QZEV01000166">
    <property type="protein sequence ID" value="RJK96210.1"/>
    <property type="molecule type" value="Genomic_DNA"/>
</dbReference>
<dbReference type="AlphaFoldDB" id="A0A418ZPN2"/>
<proteinExistence type="predicted"/>
<dbReference type="OrthoDB" id="7778599at2"/>
<protein>
    <recommendedName>
        <fullName evidence="4">DUF2497 domain-containing protein</fullName>
    </recommendedName>
</protein>
<accession>A0A418ZPN2</accession>
<organism evidence="2 3">
    <name type="scientific">Paracoccus aestuarii</name>
    <dbReference type="NCBI Taxonomy" id="453842"/>
    <lineage>
        <taxon>Bacteria</taxon>
        <taxon>Pseudomonadati</taxon>
        <taxon>Pseudomonadota</taxon>
        <taxon>Alphaproteobacteria</taxon>
        <taxon>Rhodobacterales</taxon>
        <taxon>Paracoccaceae</taxon>
        <taxon>Paracoccus</taxon>
    </lineage>
</organism>
<evidence type="ECO:0000256" key="1">
    <source>
        <dbReference type="SAM" id="MobiDB-lite"/>
    </source>
</evidence>
<dbReference type="RefSeq" id="WP_119887799.1">
    <property type="nucleotide sequence ID" value="NZ_CP067169.1"/>
</dbReference>
<evidence type="ECO:0008006" key="4">
    <source>
        <dbReference type="Google" id="ProtNLM"/>
    </source>
</evidence>
<keyword evidence="3" id="KW-1185">Reference proteome</keyword>
<comment type="caution">
    <text evidence="2">The sequence shown here is derived from an EMBL/GenBank/DDBJ whole genome shotgun (WGS) entry which is preliminary data.</text>
</comment>
<gene>
    <name evidence="2" type="ORF">D3P06_17890</name>
</gene>
<name>A0A418ZPN2_9RHOB</name>
<feature type="region of interest" description="Disordered" evidence="1">
    <location>
        <begin position="1"/>
        <end position="59"/>
    </location>
</feature>
<feature type="region of interest" description="Disordered" evidence="1">
    <location>
        <begin position="142"/>
        <end position="162"/>
    </location>
</feature>
<evidence type="ECO:0000313" key="3">
    <source>
        <dbReference type="Proteomes" id="UP000285530"/>
    </source>
</evidence>
<dbReference type="Proteomes" id="UP000285530">
    <property type="component" value="Unassembled WGS sequence"/>
</dbReference>